<protein>
    <submittedName>
        <fullName evidence="1">Uncharacterized protein</fullName>
    </submittedName>
</protein>
<dbReference type="EMBL" id="UYYF01005039">
    <property type="protein sequence ID" value="VDN07957.1"/>
    <property type="molecule type" value="Genomic_DNA"/>
</dbReference>
<keyword evidence="2" id="KW-1185">Reference proteome</keyword>
<dbReference type="AlphaFoldDB" id="A0A3P7L870"/>
<sequence>MEITRQRNLIDQAKTLIDHNTAKENLHRIQSDCVDLCCYWLNELICMQILQDKCAQILHQLMVGNCHWFLAQYGHLSKPY</sequence>
<name>A0A3P7L870_THECL</name>
<accession>A0A3P7L870</accession>
<gene>
    <name evidence="1" type="ORF">TCLT_LOCUS10273</name>
</gene>
<proteinExistence type="predicted"/>
<evidence type="ECO:0000313" key="1">
    <source>
        <dbReference type="EMBL" id="VDN07957.1"/>
    </source>
</evidence>
<evidence type="ECO:0000313" key="2">
    <source>
        <dbReference type="Proteomes" id="UP000276776"/>
    </source>
</evidence>
<dbReference type="Proteomes" id="UP000276776">
    <property type="component" value="Unassembled WGS sequence"/>
</dbReference>
<dbReference type="OrthoDB" id="5841337at2759"/>
<reference evidence="1 2" key="1">
    <citation type="submission" date="2018-11" db="EMBL/GenBank/DDBJ databases">
        <authorList>
            <consortium name="Pathogen Informatics"/>
        </authorList>
    </citation>
    <scope>NUCLEOTIDE SEQUENCE [LARGE SCALE GENOMIC DNA]</scope>
</reference>
<organism evidence="1 2">
    <name type="scientific">Thelazia callipaeda</name>
    <name type="common">Oriental eyeworm</name>
    <name type="synonym">Parasitic nematode</name>
    <dbReference type="NCBI Taxonomy" id="103827"/>
    <lineage>
        <taxon>Eukaryota</taxon>
        <taxon>Metazoa</taxon>
        <taxon>Ecdysozoa</taxon>
        <taxon>Nematoda</taxon>
        <taxon>Chromadorea</taxon>
        <taxon>Rhabditida</taxon>
        <taxon>Spirurina</taxon>
        <taxon>Spiruromorpha</taxon>
        <taxon>Thelazioidea</taxon>
        <taxon>Thelaziidae</taxon>
        <taxon>Thelazia</taxon>
    </lineage>
</organism>